<evidence type="ECO:0000256" key="6">
    <source>
        <dbReference type="SAM" id="Phobius"/>
    </source>
</evidence>
<protein>
    <recommendedName>
        <fullName evidence="7">Phosphatidic acid phosphatase type 2/haloperoxidase domain-containing protein</fullName>
    </recommendedName>
</protein>
<dbReference type="InterPro" id="IPR036938">
    <property type="entry name" value="PAP2/HPO_sf"/>
</dbReference>
<dbReference type="GO" id="GO:0070916">
    <property type="term" value="C:inositol phosphoceramide synthase complex"/>
    <property type="evidence" value="ECO:0007669"/>
    <property type="project" value="TreeGrafter"/>
</dbReference>
<keyword evidence="3 6" id="KW-1133">Transmembrane helix</keyword>
<sequence length="469" mass="52526">MTTKYFASFRDAASSPTLFSPKIAIHWPSVPMGAVIPHRFRRKIRSTLRSGSSPASSISKLQTSFDPADTLKALRSHQWSVYDAQYLLIVVIGLFCFSVIEVPGPLLKTLIATLLLSSLTIPFTRQFFLPFLPILTYLILFYSCNLWAVHELRAIGASPTPPQSSGTLNLFLPTALFVPAEWRPHIWVRVLPALENIVYGANLSNILSKHQNAFLDVLAWIPYGILHFTSPFITAAAMFIFAGPGTLPVYSRTFGYMNTLGVATQLMFPNAPPWYENKYGLAPANYNIQGSPAGLERIDKLFGVDLYTSTFTASPMVFGAFPSLHAAVATMNALFLGHVFPRGKPVFITWIVWIWWATLYLSHHYAVDLIAGSVLSAVFFYIAKAKFLPRMQMDKRWRWDYDYVEIGESESHYSYLLSDIDTSVHKYHSDSDEWTVASGASGSLSPASESQSLWEGETLADRESDFEVR</sequence>
<dbReference type="Pfam" id="PF14378">
    <property type="entry name" value="PAP2_3"/>
    <property type="match status" value="1"/>
</dbReference>
<name>S8BKW5_DACHA</name>
<keyword evidence="4 6" id="KW-0472">Membrane</keyword>
<reference evidence="8 9" key="1">
    <citation type="journal article" date="2013" name="PLoS Genet.">
        <title>Genomic mechanisms accounting for the adaptation to parasitism in nematode-trapping fungi.</title>
        <authorList>
            <person name="Meerupati T."/>
            <person name="Andersson K.M."/>
            <person name="Friman E."/>
            <person name="Kumar D."/>
            <person name="Tunlid A."/>
            <person name="Ahren D."/>
        </authorList>
    </citation>
    <scope>NUCLEOTIDE SEQUENCE [LARGE SCALE GENOMIC DNA]</scope>
    <source>
        <strain evidence="8 9">CBS 200.50</strain>
    </source>
</reference>
<gene>
    <name evidence="8" type="ORF">H072_10664</name>
</gene>
<feature type="compositionally biased region" description="Basic and acidic residues" evidence="5">
    <location>
        <begin position="459"/>
        <end position="469"/>
    </location>
</feature>
<dbReference type="HOGENOM" id="CLU_030747_0_1_1"/>
<evidence type="ECO:0000256" key="5">
    <source>
        <dbReference type="SAM" id="MobiDB-lite"/>
    </source>
</evidence>
<evidence type="ECO:0000256" key="3">
    <source>
        <dbReference type="ARBA" id="ARBA00022989"/>
    </source>
</evidence>
<dbReference type="PANTHER" id="PTHR31310">
    <property type="match status" value="1"/>
</dbReference>
<proteinExistence type="predicted"/>
<feature type="transmembrane region" description="Helical" evidence="6">
    <location>
        <begin position="86"/>
        <end position="107"/>
    </location>
</feature>
<dbReference type="Gene3D" id="1.20.144.10">
    <property type="entry name" value="Phosphatidic acid phosphatase type 2/haloperoxidase"/>
    <property type="match status" value="1"/>
</dbReference>
<dbReference type="PANTHER" id="PTHR31310:SF11">
    <property type="entry name" value="INOSITOL PHOSPHORYLCERAMIDE SYNTHASE CATALYTIC SUBUNIT AUR1"/>
    <property type="match status" value="1"/>
</dbReference>
<keyword evidence="2 6" id="KW-0812">Transmembrane</keyword>
<evidence type="ECO:0000256" key="2">
    <source>
        <dbReference type="ARBA" id="ARBA00022692"/>
    </source>
</evidence>
<dbReference type="EMBL" id="AQGS01001006">
    <property type="protein sequence ID" value="EPS35877.1"/>
    <property type="molecule type" value="Genomic_DNA"/>
</dbReference>
<feature type="transmembrane region" description="Helical" evidence="6">
    <location>
        <begin position="316"/>
        <end position="335"/>
    </location>
</feature>
<dbReference type="Proteomes" id="UP000015100">
    <property type="component" value="Unassembled WGS sequence"/>
</dbReference>
<feature type="transmembrane region" description="Helical" evidence="6">
    <location>
        <begin position="369"/>
        <end position="388"/>
    </location>
</feature>
<dbReference type="InterPro" id="IPR026841">
    <property type="entry name" value="Aur1/Ipt1"/>
</dbReference>
<feature type="transmembrane region" description="Helical" evidence="6">
    <location>
        <begin position="347"/>
        <end position="363"/>
    </location>
</feature>
<evidence type="ECO:0000259" key="7">
    <source>
        <dbReference type="SMART" id="SM00014"/>
    </source>
</evidence>
<feature type="transmembrane region" description="Helical" evidence="6">
    <location>
        <begin position="217"/>
        <end position="242"/>
    </location>
</feature>
<dbReference type="eggNOG" id="ENOG502QPQM">
    <property type="taxonomic scope" value="Eukaryota"/>
</dbReference>
<evidence type="ECO:0000256" key="1">
    <source>
        <dbReference type="ARBA" id="ARBA00004141"/>
    </source>
</evidence>
<dbReference type="CDD" id="cd03386">
    <property type="entry name" value="PAP2_Aur1_like"/>
    <property type="match status" value="1"/>
</dbReference>
<comment type="subcellular location">
    <subcellularLocation>
        <location evidence="1">Membrane</location>
        <topology evidence="1">Multi-pass membrane protein</topology>
    </subcellularLocation>
</comment>
<accession>S8BKW5</accession>
<reference evidence="9" key="2">
    <citation type="submission" date="2013-04" db="EMBL/GenBank/DDBJ databases">
        <title>Genomic mechanisms accounting for the adaptation to parasitism in nematode-trapping fungi.</title>
        <authorList>
            <person name="Ahren D.G."/>
        </authorList>
    </citation>
    <scope>NUCLEOTIDE SEQUENCE [LARGE SCALE GENOMIC DNA]</scope>
    <source>
        <strain evidence="9">CBS 200.50</strain>
    </source>
</reference>
<dbReference type="OMA" id="WSIYDAQ"/>
<dbReference type="GO" id="GO:0030148">
    <property type="term" value="P:sphingolipid biosynthetic process"/>
    <property type="evidence" value="ECO:0007669"/>
    <property type="project" value="TreeGrafter"/>
</dbReference>
<dbReference type="GO" id="GO:0016020">
    <property type="term" value="C:membrane"/>
    <property type="evidence" value="ECO:0007669"/>
    <property type="project" value="UniProtKB-SubCell"/>
</dbReference>
<dbReference type="STRING" id="1284197.S8BKW5"/>
<dbReference type="SMART" id="SM00014">
    <property type="entry name" value="acidPPc"/>
    <property type="match status" value="1"/>
</dbReference>
<feature type="transmembrane region" description="Helical" evidence="6">
    <location>
        <begin position="127"/>
        <end position="148"/>
    </location>
</feature>
<feature type="compositionally biased region" description="Low complexity" evidence="5">
    <location>
        <begin position="437"/>
        <end position="453"/>
    </location>
</feature>
<comment type="caution">
    <text evidence="8">The sequence shown here is derived from an EMBL/GenBank/DDBJ whole genome shotgun (WGS) entry which is preliminary data.</text>
</comment>
<feature type="region of interest" description="Disordered" evidence="5">
    <location>
        <begin position="436"/>
        <end position="469"/>
    </location>
</feature>
<evidence type="ECO:0000313" key="8">
    <source>
        <dbReference type="EMBL" id="EPS35877.1"/>
    </source>
</evidence>
<dbReference type="InterPro" id="IPR052185">
    <property type="entry name" value="IPC_Synthase-Related"/>
</dbReference>
<dbReference type="GO" id="GO:0006676">
    <property type="term" value="P:mannosyl diphosphorylinositol ceramide metabolic process"/>
    <property type="evidence" value="ECO:0007669"/>
    <property type="project" value="TreeGrafter"/>
</dbReference>
<dbReference type="SUPFAM" id="SSF48317">
    <property type="entry name" value="Acid phosphatase/Vanadium-dependent haloperoxidase"/>
    <property type="match status" value="1"/>
</dbReference>
<evidence type="ECO:0000256" key="4">
    <source>
        <dbReference type="ARBA" id="ARBA00023136"/>
    </source>
</evidence>
<dbReference type="InterPro" id="IPR000326">
    <property type="entry name" value="PAP2/HPO"/>
</dbReference>
<dbReference type="AlphaFoldDB" id="S8BKW5"/>
<dbReference type="FunFam" id="1.20.144.10:FF:000015">
    <property type="entry name" value="Aureobasidin resistance protein Aur1"/>
    <property type="match status" value="1"/>
</dbReference>
<feature type="domain" description="Phosphatidic acid phosphatase type 2/haloperoxidase" evidence="7">
    <location>
        <begin position="246"/>
        <end position="384"/>
    </location>
</feature>
<evidence type="ECO:0000313" key="9">
    <source>
        <dbReference type="Proteomes" id="UP000015100"/>
    </source>
</evidence>
<dbReference type="OrthoDB" id="5784at2759"/>
<organism evidence="8 9">
    <name type="scientific">Dactylellina haptotyla (strain CBS 200.50)</name>
    <name type="common">Nematode-trapping fungus</name>
    <name type="synonym">Monacrosporium haptotylum</name>
    <dbReference type="NCBI Taxonomy" id="1284197"/>
    <lineage>
        <taxon>Eukaryota</taxon>
        <taxon>Fungi</taxon>
        <taxon>Dikarya</taxon>
        <taxon>Ascomycota</taxon>
        <taxon>Pezizomycotina</taxon>
        <taxon>Orbiliomycetes</taxon>
        <taxon>Orbiliales</taxon>
        <taxon>Orbiliaceae</taxon>
        <taxon>Dactylellina</taxon>
    </lineage>
</organism>
<keyword evidence="9" id="KW-1185">Reference proteome</keyword>